<dbReference type="PANTHER" id="PTHR24421:SF60">
    <property type="entry name" value="SENSOR HISTIDINE KINASE COMP"/>
    <property type="match status" value="1"/>
</dbReference>
<keyword evidence="4" id="KW-1133">Transmembrane helix</keyword>
<feature type="transmembrane region" description="Helical" evidence="4">
    <location>
        <begin position="390"/>
        <end position="410"/>
    </location>
</feature>
<keyword evidence="4" id="KW-0812">Transmembrane</keyword>
<keyword evidence="7" id="KW-1185">Reference proteome</keyword>
<dbReference type="Proteomes" id="UP000308744">
    <property type="component" value="Unassembled WGS sequence"/>
</dbReference>
<organism evidence="6 7">
    <name type="scientific">Lysinibacillus mangiferihumi</name>
    <dbReference type="NCBI Taxonomy" id="1130819"/>
    <lineage>
        <taxon>Bacteria</taxon>
        <taxon>Bacillati</taxon>
        <taxon>Bacillota</taxon>
        <taxon>Bacilli</taxon>
        <taxon>Bacillales</taxon>
        <taxon>Bacillaceae</taxon>
        <taxon>Lysinibacillus</taxon>
    </lineage>
</organism>
<feature type="transmembrane region" description="Helical" evidence="4">
    <location>
        <begin position="206"/>
        <end position="223"/>
    </location>
</feature>
<dbReference type="InterPro" id="IPR050482">
    <property type="entry name" value="Sensor_HK_TwoCompSys"/>
</dbReference>
<keyword evidence="3" id="KW-0902">Two-component regulatory system</keyword>
<evidence type="ECO:0000256" key="2">
    <source>
        <dbReference type="ARBA" id="ARBA00022777"/>
    </source>
</evidence>
<evidence type="ECO:0000313" key="6">
    <source>
        <dbReference type="EMBL" id="TKI53000.1"/>
    </source>
</evidence>
<name>A0A4U2XYJ9_9BACI</name>
<evidence type="ECO:0000259" key="5">
    <source>
        <dbReference type="PROSITE" id="PS50106"/>
    </source>
</evidence>
<feature type="transmembrane region" description="Helical" evidence="4">
    <location>
        <begin position="235"/>
        <end position="254"/>
    </location>
</feature>
<comment type="caution">
    <text evidence="6">The sequence shown here is derived from an EMBL/GenBank/DDBJ whole genome shotgun (WGS) entry which is preliminary data.</text>
</comment>
<evidence type="ECO:0000256" key="1">
    <source>
        <dbReference type="ARBA" id="ARBA00022679"/>
    </source>
</evidence>
<dbReference type="PROSITE" id="PS50106">
    <property type="entry name" value="PDZ"/>
    <property type="match status" value="1"/>
</dbReference>
<dbReference type="InterPro" id="IPR036034">
    <property type="entry name" value="PDZ_sf"/>
</dbReference>
<reference evidence="6 7" key="1">
    <citation type="submission" date="2019-04" db="EMBL/GenBank/DDBJ databases">
        <title>Lysinibacillus genome sequencing.</title>
        <authorList>
            <person name="Dunlap C."/>
        </authorList>
    </citation>
    <scope>NUCLEOTIDE SEQUENCE [LARGE SCALE GENOMIC DNA]</scope>
    <source>
        <strain evidence="6 7">CCTCC AB 2010389</strain>
    </source>
</reference>
<dbReference type="PANTHER" id="PTHR24421">
    <property type="entry name" value="NITRATE/NITRITE SENSOR PROTEIN NARX-RELATED"/>
    <property type="match status" value="1"/>
</dbReference>
<accession>A0A4U2XYJ9</accession>
<keyword evidence="2" id="KW-0418">Kinase</keyword>
<keyword evidence="1" id="KW-0808">Transferase</keyword>
<dbReference type="Gene3D" id="3.30.565.10">
    <property type="entry name" value="Histidine kinase-like ATPase, C-terminal domain"/>
    <property type="match status" value="1"/>
</dbReference>
<dbReference type="InterPro" id="IPR036890">
    <property type="entry name" value="HATPase_C_sf"/>
</dbReference>
<feature type="transmembrane region" description="Helical" evidence="4">
    <location>
        <begin position="175"/>
        <end position="194"/>
    </location>
</feature>
<dbReference type="SUPFAM" id="SSF50156">
    <property type="entry name" value="PDZ domain-like"/>
    <property type="match status" value="1"/>
</dbReference>
<feature type="transmembrane region" description="Helical" evidence="4">
    <location>
        <begin position="363"/>
        <end position="384"/>
    </location>
</feature>
<keyword evidence="4" id="KW-0472">Membrane</keyword>
<evidence type="ECO:0000256" key="4">
    <source>
        <dbReference type="SAM" id="Phobius"/>
    </source>
</evidence>
<gene>
    <name evidence="6" type="ORF">FC756_26275</name>
</gene>
<feature type="transmembrane region" description="Helical" evidence="4">
    <location>
        <begin position="146"/>
        <end position="163"/>
    </location>
</feature>
<dbReference type="CDD" id="cd16917">
    <property type="entry name" value="HATPase_UhpB-NarQ-NarX-like"/>
    <property type="match status" value="1"/>
</dbReference>
<sequence length="792" mass="91682">MAIKRNTLPSTLICHSYGLSLTSKEEMMKKQKFIWMGIPIFITILLIIYFFYLTMKYPLIGIEVLNKDKQYFVDTIYKNSWGINQNIQPGDQILKVNNAHPSLHHSIVYFQRIELADSLTILNTANEPVTFIVENENKILMLEVQLFVKILSVIIAIALAIILNTRHSEKSSSQVLTYFLLTIALCYSSAPISARGDVIGRSINTITLPIFVILFIHFLYLHFSYSKLPFIKTCYLKALYLLYFLIMTLSFVSFVNKDLEISNTTIQLKFFSSLILLLLFLLIRYYYINHEPNVRIKLKIMFSGYFIAFSPFILFYALPIIFHDSYIISAEITGLFIFIIPIILVYLQLTYELIDIDFFLNKIKYFTLLSLPFSILTTLIISFMTEVHLLSIEILILGIFIFYLSCSLLYTKDYLDYKLNPHLFSKNNRLDISLYGFFQKVKFETNPFTLIDALQKQIKDVLSVDHLNYIQIEKRPAVDNWTVKTAHKSLANNAIQKINWAQYSNGSLLKVHKGFATVIGSNGISKEIIYFEQKKNNAKLNPQEKAWLESLSYFSSIVLENNYLIEELKCQLDSYKNNIDEVIMPTSYSKLLMHVTEKERINLSMDLHDSVLQGLLQLIRNIEGLIKNAEKSSLSKELDCLKEDIIDIAHLVRETCIELRPPFLKEEGLEQALGHMIESTRQQCDFSIYFDYDGRLEGLSYEFEINIYRIVQELLNNARKHANANEVELSIFYDECHIILLYDDDGVGLLETSEIDTNKIGMFSIKERVRILNGSIEINSSLNKGLHICIII</sequence>
<dbReference type="GO" id="GO:0000160">
    <property type="term" value="P:phosphorelay signal transduction system"/>
    <property type="evidence" value="ECO:0007669"/>
    <property type="project" value="UniProtKB-KW"/>
</dbReference>
<evidence type="ECO:0000313" key="7">
    <source>
        <dbReference type="Proteomes" id="UP000308744"/>
    </source>
</evidence>
<feature type="transmembrane region" description="Helical" evidence="4">
    <location>
        <begin position="33"/>
        <end position="52"/>
    </location>
</feature>
<feature type="transmembrane region" description="Helical" evidence="4">
    <location>
        <begin position="300"/>
        <end position="322"/>
    </location>
</feature>
<dbReference type="EMBL" id="SZPU01000145">
    <property type="protein sequence ID" value="TKI53000.1"/>
    <property type="molecule type" value="Genomic_DNA"/>
</dbReference>
<feature type="transmembrane region" description="Helical" evidence="4">
    <location>
        <begin position="266"/>
        <end position="288"/>
    </location>
</feature>
<dbReference type="GO" id="GO:0016301">
    <property type="term" value="F:kinase activity"/>
    <property type="evidence" value="ECO:0007669"/>
    <property type="project" value="UniProtKB-KW"/>
</dbReference>
<feature type="transmembrane region" description="Helical" evidence="4">
    <location>
        <begin position="328"/>
        <end position="351"/>
    </location>
</feature>
<dbReference type="AlphaFoldDB" id="A0A4U2XYJ9"/>
<evidence type="ECO:0000256" key="3">
    <source>
        <dbReference type="ARBA" id="ARBA00023012"/>
    </source>
</evidence>
<proteinExistence type="predicted"/>
<dbReference type="SUPFAM" id="SSF55874">
    <property type="entry name" value="ATPase domain of HSP90 chaperone/DNA topoisomerase II/histidine kinase"/>
    <property type="match status" value="1"/>
</dbReference>
<dbReference type="InterPro" id="IPR001478">
    <property type="entry name" value="PDZ"/>
</dbReference>
<protein>
    <recommendedName>
        <fullName evidence="5">PDZ domain-containing protein</fullName>
    </recommendedName>
</protein>
<feature type="domain" description="PDZ" evidence="5">
    <location>
        <begin position="60"/>
        <end position="137"/>
    </location>
</feature>